<protein>
    <recommendedName>
        <fullName evidence="1">THIF-type NAD/FAD binding fold domain-containing protein</fullName>
    </recommendedName>
</protein>
<sequence length="292" mass="32942">MAELSIEERQIYDRQIRIWGMEAQSKLRSAKILVINFNGTTSEIAKNCVLSGMSLDILDDKIIEQPDLNNFYLRNEDVGLSRGEAGAKRIQEINCLVKVSQTKNADGNYQVVVFSGDTANCADINRSCREKHIPSYYVFNSREAVLVIADLIHPSGEISYLSLPEIIEKIPSFLQTKKKKPNLRFYAFLLALYCKFQSLPLENAPPTFIDDQVLKPLSEQIFFSFTQEFYPSLSIAAGMVTQDIVKLITNEKAAYQLFFFDANDSVGMIESFSTQSKAKTSLLADIEISEID</sequence>
<dbReference type="GO" id="GO:0031510">
    <property type="term" value="C:SUMO activating enzyme complex"/>
    <property type="evidence" value="ECO:0007669"/>
    <property type="project" value="TreeGrafter"/>
</dbReference>
<comment type="caution">
    <text evidence="2">The sequence shown here is derived from an EMBL/GenBank/DDBJ whole genome shotgun (WGS) entry which is preliminary data.</text>
</comment>
<name>A0AAU9IDA8_9CILI</name>
<dbReference type="PANTHER" id="PTHR10953:SF162">
    <property type="entry name" value="SUMO-ACTIVATING ENZYME SUBUNIT 1"/>
    <property type="match status" value="1"/>
</dbReference>
<dbReference type="InterPro" id="IPR000594">
    <property type="entry name" value="ThiF_NAD_FAD-bd"/>
</dbReference>
<evidence type="ECO:0000259" key="1">
    <source>
        <dbReference type="Pfam" id="PF00899"/>
    </source>
</evidence>
<dbReference type="InterPro" id="IPR035985">
    <property type="entry name" value="Ubiquitin-activating_enz"/>
</dbReference>
<dbReference type="InterPro" id="IPR045886">
    <property type="entry name" value="ThiF/MoeB/HesA"/>
</dbReference>
<dbReference type="SUPFAM" id="SSF69572">
    <property type="entry name" value="Activating enzymes of the ubiquitin-like proteins"/>
    <property type="match status" value="1"/>
</dbReference>
<accession>A0AAU9IDA8</accession>
<dbReference type="AlphaFoldDB" id="A0AAU9IDA8"/>
<dbReference type="GO" id="GO:0019948">
    <property type="term" value="F:SUMO activating enzyme activity"/>
    <property type="evidence" value="ECO:0007669"/>
    <property type="project" value="TreeGrafter"/>
</dbReference>
<dbReference type="EMBL" id="CAJZBQ010000004">
    <property type="protein sequence ID" value="CAG9311272.1"/>
    <property type="molecule type" value="Genomic_DNA"/>
</dbReference>
<reference evidence="2" key="1">
    <citation type="submission" date="2021-09" db="EMBL/GenBank/DDBJ databases">
        <authorList>
            <consortium name="AG Swart"/>
            <person name="Singh M."/>
            <person name="Singh A."/>
            <person name="Seah K."/>
            <person name="Emmerich C."/>
        </authorList>
    </citation>
    <scope>NUCLEOTIDE SEQUENCE</scope>
    <source>
        <strain evidence="2">ATCC30299</strain>
    </source>
</reference>
<dbReference type="Gene3D" id="3.40.50.720">
    <property type="entry name" value="NAD(P)-binding Rossmann-like Domain"/>
    <property type="match status" value="1"/>
</dbReference>
<dbReference type="Proteomes" id="UP001162131">
    <property type="component" value="Unassembled WGS sequence"/>
</dbReference>
<dbReference type="Pfam" id="PF00899">
    <property type="entry name" value="ThiF"/>
    <property type="match status" value="1"/>
</dbReference>
<dbReference type="GO" id="GO:0005737">
    <property type="term" value="C:cytoplasm"/>
    <property type="evidence" value="ECO:0007669"/>
    <property type="project" value="TreeGrafter"/>
</dbReference>
<dbReference type="PANTHER" id="PTHR10953">
    <property type="entry name" value="UBIQUITIN-ACTIVATING ENZYME E1"/>
    <property type="match status" value="1"/>
</dbReference>
<evidence type="ECO:0000313" key="3">
    <source>
        <dbReference type="Proteomes" id="UP001162131"/>
    </source>
</evidence>
<organism evidence="2 3">
    <name type="scientific">Blepharisma stoltei</name>
    <dbReference type="NCBI Taxonomy" id="1481888"/>
    <lineage>
        <taxon>Eukaryota</taxon>
        <taxon>Sar</taxon>
        <taxon>Alveolata</taxon>
        <taxon>Ciliophora</taxon>
        <taxon>Postciliodesmatophora</taxon>
        <taxon>Heterotrichea</taxon>
        <taxon>Heterotrichida</taxon>
        <taxon>Blepharismidae</taxon>
        <taxon>Blepharisma</taxon>
    </lineage>
</organism>
<evidence type="ECO:0000313" key="2">
    <source>
        <dbReference type="EMBL" id="CAG9311272.1"/>
    </source>
</evidence>
<dbReference type="GO" id="GO:0016925">
    <property type="term" value="P:protein sumoylation"/>
    <property type="evidence" value="ECO:0007669"/>
    <property type="project" value="TreeGrafter"/>
</dbReference>
<gene>
    <name evidence="2" type="ORF">BSTOLATCC_MIC3563</name>
</gene>
<keyword evidence="3" id="KW-1185">Reference proteome</keyword>
<feature type="domain" description="THIF-type NAD/FAD binding fold" evidence="1">
    <location>
        <begin position="12"/>
        <end position="104"/>
    </location>
</feature>
<proteinExistence type="predicted"/>